<keyword evidence="3" id="KW-0202">Cytokine</keyword>
<evidence type="ECO:0000256" key="6">
    <source>
        <dbReference type="ARBA" id="ARBA00022855"/>
    </source>
</evidence>
<sequence>MLVALLLLSCWGSCASATRVSFSNFSVDSEARSSFIHRRLRSQERREIQREILSILGLPQRPRPHAHTKHNAAPTFMLDLYNTVSTEAEPRAVSRYRAVLQGQASAAVSQQDSRFLDDADTVMSFVNLVDGDRDLLDRPHAQAFRFDISRIPEGEAITAAEFRIYKDFIRERDGNETFRVSVYQVLQEPPDRQPQTDPKAAGQVTLTSASSSIVFEIPYKDKSDVALLLLDQRDVWASDDGWLVFDLTATSTLWQLSPEQNLGLHLVLEDNNSQKRNPRRAGLLTGSEPKDKQPFLVVFFKVNEVRFRGARSAPGQKGRQSNRSKQQKAVQEALRAAEAGTDAFGLSKEGCKKHELYVSFRDLGWQDWIIAPEGYAAYYCEGECAFPLNSDMNATNHAIVQTLVHFINPETVPQPCCAPTQLNGISVLYFDDSSNVILKKYRNMVVRACGCH</sequence>
<feature type="domain" description="TGF-beta family profile" evidence="14">
    <location>
        <begin position="332"/>
        <end position="452"/>
    </location>
</feature>
<dbReference type="InParanoid" id="A0A3B5PWZ0"/>
<proteinExistence type="inferred from homology"/>
<dbReference type="GO" id="GO:0005615">
    <property type="term" value="C:extracellular space"/>
    <property type="evidence" value="ECO:0007669"/>
    <property type="project" value="UniProtKB-KW"/>
</dbReference>
<protein>
    <submittedName>
        <fullName evidence="15">Bone morphogenetic protein 7a</fullName>
    </submittedName>
</protein>
<keyword evidence="16" id="KW-1185">Reference proteome</keyword>
<evidence type="ECO:0000256" key="5">
    <source>
        <dbReference type="ARBA" id="ARBA00022729"/>
    </source>
</evidence>
<keyword evidence="5 13" id="KW-0732">Signal</keyword>
<evidence type="ECO:0000256" key="13">
    <source>
        <dbReference type="SAM" id="SignalP"/>
    </source>
</evidence>
<dbReference type="InterPro" id="IPR015615">
    <property type="entry name" value="TGF-beta-rel"/>
</dbReference>
<dbReference type="InterPro" id="IPR001111">
    <property type="entry name" value="TGF-b_propeptide"/>
</dbReference>
<evidence type="ECO:0000256" key="10">
    <source>
        <dbReference type="ARBA" id="ARBA00023188"/>
    </source>
</evidence>
<evidence type="ECO:0000256" key="2">
    <source>
        <dbReference type="ARBA" id="ARBA00006656"/>
    </source>
</evidence>
<dbReference type="PANTHER" id="PTHR11848:SF135">
    <property type="entry name" value="BONE MORPHOGENETIC PROTEIN 7"/>
    <property type="match status" value="1"/>
</dbReference>
<dbReference type="GO" id="GO:0048264">
    <property type="term" value="P:determination of ventral identity"/>
    <property type="evidence" value="ECO:0007669"/>
    <property type="project" value="Ensembl"/>
</dbReference>
<dbReference type="InterPro" id="IPR001839">
    <property type="entry name" value="TGF-b_C"/>
</dbReference>
<dbReference type="OMA" id="WLVNPEQ"/>
<evidence type="ECO:0000256" key="1">
    <source>
        <dbReference type="ARBA" id="ARBA00004613"/>
    </source>
</evidence>
<dbReference type="Gene3D" id="2.10.90.10">
    <property type="entry name" value="Cystine-knot cytokines"/>
    <property type="match status" value="1"/>
</dbReference>
<dbReference type="GO" id="GO:0003146">
    <property type="term" value="P:heart jogging"/>
    <property type="evidence" value="ECO:0007669"/>
    <property type="project" value="Ensembl"/>
</dbReference>
<dbReference type="GO" id="GO:0065003">
    <property type="term" value="P:protein-containing complex assembly"/>
    <property type="evidence" value="ECO:0007669"/>
    <property type="project" value="Ensembl"/>
</dbReference>
<name>A0A3B5PWZ0_XIPMA</name>
<evidence type="ECO:0000259" key="14">
    <source>
        <dbReference type="PROSITE" id="PS51362"/>
    </source>
</evidence>
<dbReference type="GO" id="GO:0005125">
    <property type="term" value="F:cytokine activity"/>
    <property type="evidence" value="ECO:0007669"/>
    <property type="project" value="UniProtKB-KW"/>
</dbReference>
<dbReference type="Gene3D" id="2.60.120.970">
    <property type="match status" value="1"/>
</dbReference>
<dbReference type="GO" id="GO:0051216">
    <property type="term" value="P:cartilage development"/>
    <property type="evidence" value="ECO:0007669"/>
    <property type="project" value="UniProtKB-KW"/>
</dbReference>
<dbReference type="STRING" id="8083.ENSXMAP00000024168"/>
<dbReference type="GeneTree" id="ENSGT00940000156490"/>
<dbReference type="CDD" id="cd19397">
    <property type="entry name" value="TGF_beta_BMP7"/>
    <property type="match status" value="1"/>
</dbReference>
<dbReference type="GO" id="GO:0030509">
    <property type="term" value="P:BMP signaling pathway"/>
    <property type="evidence" value="ECO:0007669"/>
    <property type="project" value="Ensembl"/>
</dbReference>
<dbReference type="SUPFAM" id="SSF57501">
    <property type="entry name" value="Cystine-knot cytokines"/>
    <property type="match status" value="1"/>
</dbReference>
<dbReference type="InterPro" id="IPR017948">
    <property type="entry name" value="TGFb_CS"/>
</dbReference>
<feature type="chain" id="PRO_5017465780" evidence="13">
    <location>
        <begin position="18"/>
        <end position="452"/>
    </location>
</feature>
<dbReference type="GO" id="GO:0042664">
    <property type="term" value="P:negative regulation of endodermal cell fate specification"/>
    <property type="evidence" value="ECO:0007669"/>
    <property type="project" value="Ensembl"/>
</dbReference>
<evidence type="ECO:0000256" key="4">
    <source>
        <dbReference type="ARBA" id="ARBA00022525"/>
    </source>
</evidence>
<dbReference type="Pfam" id="PF00688">
    <property type="entry name" value="TGFb_propeptide"/>
    <property type="match status" value="2"/>
</dbReference>
<dbReference type="AlphaFoldDB" id="A0A3B5PWZ0"/>
<keyword evidence="6" id="KW-0892">Osteogenesis</keyword>
<dbReference type="Pfam" id="PF00019">
    <property type="entry name" value="TGF_beta"/>
    <property type="match status" value="1"/>
</dbReference>
<dbReference type="FunFam" id="2.10.90.10:FF:000003">
    <property type="entry name" value="Bone morphogenetic protein 5"/>
    <property type="match status" value="1"/>
</dbReference>
<accession>A0A3B5PWZ0</accession>
<keyword evidence="4" id="KW-0964">Secreted</keyword>
<reference evidence="15" key="3">
    <citation type="submission" date="2025-08" db="UniProtKB">
        <authorList>
            <consortium name="Ensembl"/>
        </authorList>
    </citation>
    <scope>IDENTIFICATION</scope>
    <source>
        <strain evidence="15">JP 163 A</strain>
    </source>
</reference>
<comment type="similarity">
    <text evidence="2 11">Belongs to the TGF-beta family.</text>
</comment>
<evidence type="ECO:0000313" key="15">
    <source>
        <dbReference type="Ensembl" id="ENSXMAP00000024168.1"/>
    </source>
</evidence>
<dbReference type="GO" id="GO:0001503">
    <property type="term" value="P:ossification"/>
    <property type="evidence" value="ECO:0007669"/>
    <property type="project" value="UniProtKB-KW"/>
</dbReference>
<dbReference type="GO" id="GO:0042802">
    <property type="term" value="F:identical protein binding"/>
    <property type="evidence" value="ECO:0007669"/>
    <property type="project" value="Ensembl"/>
</dbReference>
<evidence type="ECO:0000313" key="16">
    <source>
        <dbReference type="Proteomes" id="UP000002852"/>
    </source>
</evidence>
<keyword evidence="7 11" id="KW-0339">Growth factor</keyword>
<dbReference type="GO" id="GO:0021703">
    <property type="term" value="P:locus ceruleus development"/>
    <property type="evidence" value="ECO:0007669"/>
    <property type="project" value="Ensembl"/>
</dbReference>
<keyword evidence="8" id="KW-1015">Disulfide bond</keyword>
<evidence type="ECO:0000256" key="9">
    <source>
        <dbReference type="ARBA" id="ARBA00023180"/>
    </source>
</evidence>
<dbReference type="GO" id="GO:0001947">
    <property type="term" value="P:heart looping"/>
    <property type="evidence" value="ECO:0007669"/>
    <property type="project" value="Ensembl"/>
</dbReference>
<keyword evidence="10" id="KW-0891">Chondrogenesis</keyword>
<reference evidence="16" key="1">
    <citation type="submission" date="2012-01" db="EMBL/GenBank/DDBJ databases">
        <authorList>
            <person name="Walter R."/>
            <person name="Schartl M."/>
            <person name="Warren W."/>
        </authorList>
    </citation>
    <scope>NUCLEOTIDE SEQUENCE [LARGE SCALE GENOMIC DNA]</scope>
    <source>
        <strain evidence="16">JP 163 A</strain>
    </source>
</reference>
<organism evidence="15 16">
    <name type="scientific">Xiphophorus maculatus</name>
    <name type="common">Southern platyfish</name>
    <name type="synonym">Platypoecilus maculatus</name>
    <dbReference type="NCBI Taxonomy" id="8083"/>
    <lineage>
        <taxon>Eukaryota</taxon>
        <taxon>Metazoa</taxon>
        <taxon>Chordata</taxon>
        <taxon>Craniata</taxon>
        <taxon>Vertebrata</taxon>
        <taxon>Euteleostomi</taxon>
        <taxon>Actinopterygii</taxon>
        <taxon>Neopterygii</taxon>
        <taxon>Teleostei</taxon>
        <taxon>Neoteleostei</taxon>
        <taxon>Acanthomorphata</taxon>
        <taxon>Ovalentaria</taxon>
        <taxon>Atherinomorphae</taxon>
        <taxon>Cyprinodontiformes</taxon>
        <taxon>Poeciliidae</taxon>
        <taxon>Poeciliinae</taxon>
        <taxon>Xiphophorus</taxon>
    </lineage>
</organism>
<evidence type="ECO:0000256" key="11">
    <source>
        <dbReference type="RuleBase" id="RU000354"/>
    </source>
</evidence>
<evidence type="ECO:0000256" key="12">
    <source>
        <dbReference type="SAM" id="MobiDB-lite"/>
    </source>
</evidence>
<dbReference type="Ensembl" id="ENSXMAT00000026210.1">
    <property type="protein sequence ID" value="ENSXMAP00000024168.1"/>
    <property type="gene ID" value="ENSXMAG00000010031.2"/>
</dbReference>
<keyword evidence="9" id="KW-0325">Glycoprotein</keyword>
<dbReference type="GO" id="GO:0008083">
    <property type="term" value="F:growth factor activity"/>
    <property type="evidence" value="ECO:0007669"/>
    <property type="project" value="UniProtKB-KW"/>
</dbReference>
<dbReference type="SMART" id="SM00204">
    <property type="entry name" value="TGFB"/>
    <property type="match status" value="1"/>
</dbReference>
<dbReference type="PROSITE" id="PS51362">
    <property type="entry name" value="TGF_BETA_2"/>
    <property type="match status" value="1"/>
</dbReference>
<reference evidence="16" key="2">
    <citation type="journal article" date="2013" name="Nat. Genet.">
        <title>The genome of the platyfish, Xiphophorus maculatus, provides insights into evolutionary adaptation and several complex traits.</title>
        <authorList>
            <person name="Schartl M."/>
            <person name="Walter R.B."/>
            <person name="Shen Y."/>
            <person name="Garcia T."/>
            <person name="Catchen J."/>
            <person name="Amores A."/>
            <person name="Braasch I."/>
            <person name="Chalopin D."/>
            <person name="Volff J.N."/>
            <person name="Lesch K.P."/>
            <person name="Bisazza A."/>
            <person name="Minx P."/>
            <person name="Hillier L."/>
            <person name="Wilson R.K."/>
            <person name="Fuerstenberg S."/>
            <person name="Boore J."/>
            <person name="Searle S."/>
            <person name="Postlethwait J.H."/>
            <person name="Warren W.C."/>
        </authorList>
    </citation>
    <scope>NUCLEOTIDE SEQUENCE [LARGE SCALE GENOMIC DNA]</scope>
    <source>
        <strain evidence="16">JP 163 A</strain>
    </source>
</reference>
<evidence type="ECO:0000256" key="3">
    <source>
        <dbReference type="ARBA" id="ARBA00022514"/>
    </source>
</evidence>
<feature type="region of interest" description="Disordered" evidence="12">
    <location>
        <begin position="310"/>
        <end position="332"/>
    </location>
</feature>
<evidence type="ECO:0000256" key="8">
    <source>
        <dbReference type="ARBA" id="ARBA00023157"/>
    </source>
</evidence>
<feature type="signal peptide" evidence="13">
    <location>
        <begin position="1"/>
        <end position="17"/>
    </location>
</feature>
<dbReference type="PANTHER" id="PTHR11848">
    <property type="entry name" value="TGF-BETA FAMILY"/>
    <property type="match status" value="1"/>
</dbReference>
<comment type="subcellular location">
    <subcellularLocation>
        <location evidence="1">Secreted</location>
    </subcellularLocation>
</comment>
<dbReference type="Proteomes" id="UP000002852">
    <property type="component" value="Unassembled WGS sequence"/>
</dbReference>
<dbReference type="GO" id="GO:0036342">
    <property type="term" value="P:post-anal tail morphogenesis"/>
    <property type="evidence" value="ECO:0007669"/>
    <property type="project" value="Ensembl"/>
</dbReference>
<reference evidence="15" key="4">
    <citation type="submission" date="2025-09" db="UniProtKB">
        <authorList>
            <consortium name="Ensembl"/>
        </authorList>
    </citation>
    <scope>IDENTIFICATION</scope>
    <source>
        <strain evidence="15">JP 163 A</strain>
    </source>
</reference>
<evidence type="ECO:0000256" key="7">
    <source>
        <dbReference type="ARBA" id="ARBA00023030"/>
    </source>
</evidence>
<dbReference type="PROSITE" id="PS00250">
    <property type="entry name" value="TGF_BETA_1"/>
    <property type="match status" value="1"/>
</dbReference>
<dbReference type="InterPro" id="IPR029034">
    <property type="entry name" value="Cystine-knot_cytokine"/>
</dbReference>